<proteinExistence type="predicted"/>
<dbReference type="EMBL" id="PDUG01000007">
    <property type="protein sequence ID" value="PIC14787.1"/>
    <property type="molecule type" value="Genomic_DNA"/>
</dbReference>
<evidence type="ECO:0000313" key="2">
    <source>
        <dbReference type="EMBL" id="PIC14787.1"/>
    </source>
</evidence>
<comment type="caution">
    <text evidence="2">The sequence shown here is derived from an EMBL/GenBank/DDBJ whole genome shotgun (WGS) entry which is preliminary data.</text>
</comment>
<dbReference type="CDD" id="cd22150">
    <property type="entry name" value="F-box_CeFBXA-like"/>
    <property type="match status" value="1"/>
</dbReference>
<sequence>MPPTITNMPVHVIEKIGSNLGHDYRGNYRFVLRNVCKSFRRLVDSWTPKFNKISIYSDYQRITVEFDDTKCRYYHF</sequence>
<protein>
    <recommendedName>
        <fullName evidence="1">F-box domain-containing protein</fullName>
    </recommendedName>
</protein>
<feature type="domain" description="F-box" evidence="1">
    <location>
        <begin position="5"/>
        <end position="48"/>
    </location>
</feature>
<keyword evidence="3" id="KW-1185">Reference proteome</keyword>
<reference evidence="3" key="1">
    <citation type="submission" date="2017-10" db="EMBL/GenBank/DDBJ databases">
        <title>Rapid genome shrinkage in a self-fertile nematode reveals novel sperm competition proteins.</title>
        <authorList>
            <person name="Yin D."/>
            <person name="Schwarz E.M."/>
            <person name="Thomas C.G."/>
            <person name="Felde R.L."/>
            <person name="Korf I.F."/>
            <person name="Cutter A.D."/>
            <person name="Schartner C.M."/>
            <person name="Ralston E.J."/>
            <person name="Meyer B.J."/>
            <person name="Haag E.S."/>
        </authorList>
    </citation>
    <scope>NUCLEOTIDE SEQUENCE [LARGE SCALE GENOMIC DNA]</scope>
    <source>
        <strain evidence="3">JU1422</strain>
    </source>
</reference>
<dbReference type="Proteomes" id="UP000230233">
    <property type="component" value="Unassembled WGS sequence"/>
</dbReference>
<dbReference type="AlphaFoldDB" id="A0A2G5SIE2"/>
<dbReference type="InterPro" id="IPR001810">
    <property type="entry name" value="F-box_dom"/>
</dbReference>
<organism evidence="2 3">
    <name type="scientific">Caenorhabditis nigoni</name>
    <dbReference type="NCBI Taxonomy" id="1611254"/>
    <lineage>
        <taxon>Eukaryota</taxon>
        <taxon>Metazoa</taxon>
        <taxon>Ecdysozoa</taxon>
        <taxon>Nematoda</taxon>
        <taxon>Chromadorea</taxon>
        <taxon>Rhabditida</taxon>
        <taxon>Rhabditina</taxon>
        <taxon>Rhabditomorpha</taxon>
        <taxon>Rhabditoidea</taxon>
        <taxon>Rhabditidae</taxon>
        <taxon>Peloderinae</taxon>
        <taxon>Caenorhabditis</taxon>
    </lineage>
</organism>
<accession>A0A2G5SIE2</accession>
<name>A0A2G5SIE2_9PELO</name>
<evidence type="ECO:0000313" key="3">
    <source>
        <dbReference type="Proteomes" id="UP000230233"/>
    </source>
</evidence>
<gene>
    <name evidence="2" type="ORF">B9Z55_026974</name>
</gene>
<dbReference type="Pfam" id="PF00646">
    <property type="entry name" value="F-box"/>
    <property type="match status" value="1"/>
</dbReference>
<evidence type="ECO:0000259" key="1">
    <source>
        <dbReference type="Pfam" id="PF00646"/>
    </source>
</evidence>